<dbReference type="eggNOG" id="ENOG502ZRQ7">
    <property type="taxonomic scope" value="Bacteria"/>
</dbReference>
<evidence type="ECO:0000313" key="3">
    <source>
        <dbReference type="Proteomes" id="UP000028712"/>
    </source>
</evidence>
<protein>
    <recommendedName>
        <fullName evidence="5">Lipoprotein</fullName>
    </recommendedName>
</protein>
<gene>
    <name evidence="2" type="ORF">B0A62_13795</name>
    <name evidence="1" type="ORF">IW20_21490</name>
</gene>
<evidence type="ECO:0000313" key="4">
    <source>
        <dbReference type="Proteomes" id="UP000198424"/>
    </source>
</evidence>
<dbReference type="Proteomes" id="UP000028712">
    <property type="component" value="Unassembled WGS sequence"/>
</dbReference>
<organism evidence="1 3">
    <name type="scientific">Flavobacterium hydatis</name>
    <name type="common">Cytophaga aquatilis</name>
    <dbReference type="NCBI Taxonomy" id="991"/>
    <lineage>
        <taxon>Bacteria</taxon>
        <taxon>Pseudomonadati</taxon>
        <taxon>Bacteroidota</taxon>
        <taxon>Flavobacteriia</taxon>
        <taxon>Flavobacteriales</taxon>
        <taxon>Flavobacteriaceae</taxon>
        <taxon>Flavobacterium</taxon>
    </lineage>
</organism>
<comment type="caution">
    <text evidence="1">The sequence shown here is derived from an EMBL/GenBank/DDBJ whole genome shotgun (WGS) entry which is preliminary data.</text>
</comment>
<proteinExistence type="predicted"/>
<keyword evidence="4" id="KW-1185">Reference proteome</keyword>
<dbReference type="AlphaFoldDB" id="A0A086A038"/>
<dbReference type="InterPro" id="IPR011990">
    <property type="entry name" value="TPR-like_helical_dom_sf"/>
</dbReference>
<accession>A0A086A038</accession>
<sequence length="164" mass="19023">MNTKQKILGSVFLVIFIVGCNDKKKSTPMNNMTLSDRDYYIKEALTKGDTCAYYNLNNYYMDYPIEGILYPALIMANKYQYHLAYLNVYEALTSQDHKLGTSELENLDIETRKMALEYLRKGAERGNEECKRILGYHYLKGKYIVKDTIKGLKLIKESEDVSEP</sequence>
<evidence type="ECO:0000313" key="1">
    <source>
        <dbReference type="EMBL" id="KFF10052.1"/>
    </source>
</evidence>
<dbReference type="Gene3D" id="1.25.40.10">
    <property type="entry name" value="Tetratricopeptide repeat domain"/>
    <property type="match status" value="1"/>
</dbReference>
<evidence type="ECO:0000313" key="2">
    <source>
        <dbReference type="EMBL" id="OXA93315.1"/>
    </source>
</evidence>
<name>A0A086A038_FLAHY</name>
<dbReference type="Proteomes" id="UP000198424">
    <property type="component" value="Unassembled WGS sequence"/>
</dbReference>
<dbReference type="OrthoDB" id="1376788at2"/>
<reference evidence="2 4" key="2">
    <citation type="submission" date="2016-11" db="EMBL/GenBank/DDBJ databases">
        <title>Whole genomes of Flavobacteriaceae.</title>
        <authorList>
            <person name="Stine C."/>
            <person name="Li C."/>
            <person name="Tadesse D."/>
        </authorList>
    </citation>
    <scope>NUCLEOTIDE SEQUENCE [LARGE SCALE GENOMIC DNA]</scope>
    <source>
        <strain evidence="2 4">ATCC 29551</strain>
    </source>
</reference>
<dbReference type="RefSeq" id="WP_035627078.1">
    <property type="nucleotide sequence ID" value="NZ_JBEWQG010000012.1"/>
</dbReference>
<dbReference type="EMBL" id="MUGY01000015">
    <property type="protein sequence ID" value="OXA93315.1"/>
    <property type="molecule type" value="Genomic_DNA"/>
</dbReference>
<dbReference type="PROSITE" id="PS51257">
    <property type="entry name" value="PROKAR_LIPOPROTEIN"/>
    <property type="match status" value="1"/>
</dbReference>
<dbReference type="EMBL" id="JPRM01000042">
    <property type="protein sequence ID" value="KFF10052.1"/>
    <property type="molecule type" value="Genomic_DNA"/>
</dbReference>
<reference evidence="1 3" key="1">
    <citation type="submission" date="2014-07" db="EMBL/GenBank/DDBJ databases">
        <title>Genome of Flavobacterium hydatis DSM 2063.</title>
        <authorList>
            <person name="Pipes S.E."/>
            <person name="Stropko S.J."/>
            <person name="Newman J.D."/>
        </authorList>
    </citation>
    <scope>NUCLEOTIDE SEQUENCE [LARGE SCALE GENOMIC DNA]</scope>
    <source>
        <strain evidence="1 3">DSM 2063</strain>
    </source>
</reference>
<evidence type="ECO:0008006" key="5">
    <source>
        <dbReference type="Google" id="ProtNLM"/>
    </source>
</evidence>